<evidence type="ECO:0000256" key="4">
    <source>
        <dbReference type="SAM" id="Phobius"/>
    </source>
</evidence>
<dbReference type="InterPro" id="IPR006094">
    <property type="entry name" value="Oxid_FAD_bind_N"/>
</dbReference>
<feature type="domain" description="FAD-binding PCMH-type" evidence="5">
    <location>
        <begin position="39"/>
        <end position="211"/>
    </location>
</feature>
<keyword evidence="7" id="KW-1185">Reference proteome</keyword>
<dbReference type="EMBL" id="JAUIYO010000001">
    <property type="protein sequence ID" value="MFK2824606.1"/>
    <property type="molecule type" value="Genomic_DNA"/>
</dbReference>
<organism evidence="6 7">
    <name type="scientific">Bacillus lumedeiriae</name>
    <dbReference type="NCBI Taxonomy" id="3058829"/>
    <lineage>
        <taxon>Bacteria</taxon>
        <taxon>Bacillati</taxon>
        <taxon>Bacillota</taxon>
        <taxon>Bacilli</taxon>
        <taxon>Bacillales</taxon>
        <taxon>Bacillaceae</taxon>
        <taxon>Bacillus</taxon>
    </lineage>
</organism>
<evidence type="ECO:0000256" key="3">
    <source>
        <dbReference type="ARBA" id="ARBA00023002"/>
    </source>
</evidence>
<feature type="transmembrane region" description="Helical" evidence="4">
    <location>
        <begin position="7"/>
        <end position="24"/>
    </location>
</feature>
<evidence type="ECO:0000256" key="1">
    <source>
        <dbReference type="ARBA" id="ARBA00022630"/>
    </source>
</evidence>
<dbReference type="RefSeq" id="WP_404314275.1">
    <property type="nucleotide sequence ID" value="NZ_JAUIYO010000001.1"/>
</dbReference>
<keyword evidence="2" id="KW-0274">FAD</keyword>
<dbReference type="PROSITE" id="PS51387">
    <property type="entry name" value="FAD_PCMH"/>
    <property type="match status" value="1"/>
</dbReference>
<evidence type="ECO:0000256" key="2">
    <source>
        <dbReference type="ARBA" id="ARBA00022827"/>
    </source>
</evidence>
<protein>
    <submittedName>
        <fullName evidence="6">FAD-binding oxidoreductase</fullName>
    </submittedName>
</protein>
<evidence type="ECO:0000313" key="7">
    <source>
        <dbReference type="Proteomes" id="UP001619911"/>
    </source>
</evidence>
<keyword evidence="3" id="KW-0560">Oxidoreductase</keyword>
<dbReference type="InterPro" id="IPR007173">
    <property type="entry name" value="ALO_C"/>
</dbReference>
<dbReference type="Pfam" id="PF04030">
    <property type="entry name" value="ALO"/>
    <property type="match status" value="1"/>
</dbReference>
<dbReference type="InterPro" id="IPR036318">
    <property type="entry name" value="FAD-bd_PCMH-like_sf"/>
</dbReference>
<name>A0ABW8I5A9_9BACI</name>
<sequence length="478" mass="55716">MNKKMISSFFIGYSLLFFGSMYIYEQKNSQPAVVDAGRLLPTTVKSIKQAEGERQLQTIIRQAKQTGDKISIAGVQHSQGGQTYYPNAIMIDMTRYNKILEFHPQKQTITVQSGATWDDIQQRINPYGLAVKVMQSQNIFTVGGSLSVNVHGRDIRNDSLIDTVESFRLLTADGEIIHVSREENEELFPLVIGGYGLFGIILDVTFTLTEDELYKTNTKFIDYREYASYFTKEVTNNPHVKMHLARISIAPDTFLRDMYVTNWTLAANQQDLSSYNQLKEDRIVAAPKMLLGFSRYSGWGKNSFWELQRTYMEQGNGKLETRNNVMRSETAFMEYENSRRTEVLQEYFVPVNKFTSYIDDLRNVLEQEEFNLLNITIRYVKKNERAVLSYAKEDMFALVLLINQGRSSVDVKQTEKVIRKMIDVTLKYNGSYYLPYYPYPTKAQLRTAYPHSEEFFRMKRKYDPDERFMNFFYEEYGK</sequence>
<dbReference type="InterPro" id="IPR016164">
    <property type="entry name" value="FAD-linked_Oxase-like_C"/>
</dbReference>
<keyword evidence="4" id="KW-0812">Transmembrane</keyword>
<dbReference type="SUPFAM" id="SSF56176">
    <property type="entry name" value="FAD-binding/transporter-associated domain-like"/>
    <property type="match status" value="1"/>
</dbReference>
<dbReference type="InterPro" id="IPR016169">
    <property type="entry name" value="FAD-bd_PCMH_sub2"/>
</dbReference>
<comment type="caution">
    <text evidence="6">The sequence shown here is derived from an EMBL/GenBank/DDBJ whole genome shotgun (WGS) entry which is preliminary data.</text>
</comment>
<gene>
    <name evidence="6" type="ORF">QYG89_02695</name>
</gene>
<dbReference type="SUPFAM" id="SSF55103">
    <property type="entry name" value="FAD-linked oxidases, C-terminal domain"/>
    <property type="match status" value="1"/>
</dbReference>
<evidence type="ECO:0000313" key="6">
    <source>
        <dbReference type="EMBL" id="MFK2824606.1"/>
    </source>
</evidence>
<dbReference type="InterPro" id="IPR016166">
    <property type="entry name" value="FAD-bd_PCMH"/>
</dbReference>
<keyword evidence="4" id="KW-1133">Transmembrane helix</keyword>
<dbReference type="PANTHER" id="PTHR43762:SF1">
    <property type="entry name" value="D-ARABINONO-1,4-LACTONE OXIDASE"/>
    <property type="match status" value="1"/>
</dbReference>
<accession>A0ABW8I5A9</accession>
<dbReference type="PANTHER" id="PTHR43762">
    <property type="entry name" value="L-GULONOLACTONE OXIDASE"/>
    <property type="match status" value="1"/>
</dbReference>
<keyword evidence="4" id="KW-0472">Membrane</keyword>
<evidence type="ECO:0000259" key="5">
    <source>
        <dbReference type="PROSITE" id="PS51387"/>
    </source>
</evidence>
<dbReference type="Gene3D" id="3.30.465.10">
    <property type="match status" value="1"/>
</dbReference>
<dbReference type="Proteomes" id="UP001619911">
    <property type="component" value="Unassembled WGS sequence"/>
</dbReference>
<keyword evidence="1" id="KW-0285">Flavoprotein</keyword>
<proteinExistence type="predicted"/>
<dbReference type="InterPro" id="IPR010031">
    <property type="entry name" value="FAD_lactone_oxidase-like"/>
</dbReference>
<dbReference type="Pfam" id="PF01565">
    <property type="entry name" value="FAD_binding_4"/>
    <property type="match status" value="1"/>
</dbReference>
<reference evidence="6 7" key="1">
    <citation type="submission" date="2023-07" db="EMBL/GenBank/DDBJ databases">
        <title>Bacillus lucianemedeirus sp. nov, a new species isolated from an immunobiological production facility.</title>
        <authorList>
            <person name="Costa L.V."/>
            <person name="Miranda R.V.S.L."/>
            <person name="Brandao M.L.L."/>
            <person name="Reis C.M.F."/>
            <person name="Frazao A.M."/>
            <person name="Cruz F.V."/>
            <person name="Baio P.V.P."/>
            <person name="Veras J.F.C."/>
            <person name="Ramos J.N."/>
            <person name="Vieira V."/>
        </authorList>
    </citation>
    <scope>NUCLEOTIDE SEQUENCE [LARGE SCALE GENOMIC DNA]</scope>
    <source>
        <strain evidence="6 7">B190/17</strain>
    </source>
</reference>